<dbReference type="InterPro" id="IPR013767">
    <property type="entry name" value="PAS_fold"/>
</dbReference>
<comment type="caution">
    <text evidence="4">The sequence shown here is derived from an EMBL/GenBank/DDBJ whole genome shotgun (WGS) entry which is preliminary data.</text>
</comment>
<dbReference type="Gene3D" id="3.30.450.40">
    <property type="match status" value="1"/>
</dbReference>
<dbReference type="Gene3D" id="3.30.565.10">
    <property type="entry name" value="Histidine kinase-like ATPase, C-terminal domain"/>
    <property type="match status" value="1"/>
</dbReference>
<dbReference type="CDD" id="cd00130">
    <property type="entry name" value="PAS"/>
    <property type="match status" value="1"/>
</dbReference>
<dbReference type="PANTHER" id="PTHR43156">
    <property type="entry name" value="STAGE II SPORULATION PROTEIN E-RELATED"/>
    <property type="match status" value="1"/>
</dbReference>
<protein>
    <submittedName>
        <fullName evidence="4">SpoIIE family protein phosphatase</fullName>
    </submittedName>
</protein>
<evidence type="ECO:0000313" key="4">
    <source>
        <dbReference type="EMBL" id="MEU9576893.1"/>
    </source>
</evidence>
<gene>
    <name evidence="4" type="ORF">AB0D95_06385</name>
</gene>
<dbReference type="EMBL" id="JBEZNA010000009">
    <property type="protein sequence ID" value="MEU9576893.1"/>
    <property type="molecule type" value="Genomic_DNA"/>
</dbReference>
<feature type="compositionally biased region" description="Low complexity" evidence="2">
    <location>
        <begin position="1"/>
        <end position="13"/>
    </location>
</feature>
<evidence type="ECO:0000256" key="1">
    <source>
        <dbReference type="ARBA" id="ARBA00022801"/>
    </source>
</evidence>
<dbReference type="InterPro" id="IPR003594">
    <property type="entry name" value="HATPase_dom"/>
</dbReference>
<dbReference type="InterPro" id="IPR036890">
    <property type="entry name" value="HATPase_C_sf"/>
</dbReference>
<evidence type="ECO:0000313" key="5">
    <source>
        <dbReference type="Proteomes" id="UP001551584"/>
    </source>
</evidence>
<organism evidence="4 5">
    <name type="scientific">Streptomyces chilikensis</name>
    <dbReference type="NCBI Taxonomy" id="1194079"/>
    <lineage>
        <taxon>Bacteria</taxon>
        <taxon>Bacillati</taxon>
        <taxon>Actinomycetota</taxon>
        <taxon>Actinomycetes</taxon>
        <taxon>Kitasatosporales</taxon>
        <taxon>Streptomycetaceae</taxon>
        <taxon>Streptomyces</taxon>
    </lineage>
</organism>
<reference evidence="4 5" key="1">
    <citation type="submission" date="2024-06" db="EMBL/GenBank/DDBJ databases">
        <title>The Natural Products Discovery Center: Release of the First 8490 Sequenced Strains for Exploring Actinobacteria Biosynthetic Diversity.</title>
        <authorList>
            <person name="Kalkreuter E."/>
            <person name="Kautsar S.A."/>
            <person name="Yang D."/>
            <person name="Bader C.D."/>
            <person name="Teijaro C.N."/>
            <person name="Fluegel L."/>
            <person name="Davis C.M."/>
            <person name="Simpson J.R."/>
            <person name="Lauterbach L."/>
            <person name="Steele A.D."/>
            <person name="Gui C."/>
            <person name="Meng S."/>
            <person name="Li G."/>
            <person name="Viehrig K."/>
            <person name="Ye F."/>
            <person name="Su P."/>
            <person name="Kiefer A.F."/>
            <person name="Nichols A."/>
            <person name="Cepeda A.J."/>
            <person name="Yan W."/>
            <person name="Fan B."/>
            <person name="Jiang Y."/>
            <person name="Adhikari A."/>
            <person name="Zheng C.-J."/>
            <person name="Schuster L."/>
            <person name="Cowan T.M."/>
            <person name="Smanski M.J."/>
            <person name="Chevrette M.G."/>
            <person name="De Carvalho L.P.S."/>
            <person name="Shen B."/>
        </authorList>
    </citation>
    <scope>NUCLEOTIDE SEQUENCE [LARGE SCALE GENOMIC DNA]</scope>
    <source>
        <strain evidence="4 5">NPDC048117</strain>
    </source>
</reference>
<dbReference type="InterPro" id="IPR003018">
    <property type="entry name" value="GAF"/>
</dbReference>
<dbReference type="NCBIfam" id="TIGR00229">
    <property type="entry name" value="sensory_box"/>
    <property type="match status" value="1"/>
</dbReference>
<dbReference type="InterPro" id="IPR000014">
    <property type="entry name" value="PAS"/>
</dbReference>
<keyword evidence="5" id="KW-1185">Reference proteome</keyword>
<accession>A0ABV3EL21</accession>
<dbReference type="Gene3D" id="3.30.450.20">
    <property type="entry name" value="PAS domain"/>
    <property type="match status" value="1"/>
</dbReference>
<evidence type="ECO:0000256" key="2">
    <source>
        <dbReference type="SAM" id="MobiDB-lite"/>
    </source>
</evidence>
<dbReference type="CDD" id="cd16936">
    <property type="entry name" value="HATPase_RsbW-like"/>
    <property type="match status" value="1"/>
</dbReference>
<dbReference type="InterPro" id="IPR052016">
    <property type="entry name" value="Bact_Sigma-Reg"/>
</dbReference>
<dbReference type="Pfam" id="PF13581">
    <property type="entry name" value="HATPase_c_2"/>
    <property type="match status" value="1"/>
</dbReference>
<keyword evidence="1" id="KW-0378">Hydrolase</keyword>
<dbReference type="RefSeq" id="WP_359269565.1">
    <property type="nucleotide sequence ID" value="NZ_JBEZNA010000009.1"/>
</dbReference>
<dbReference type="InterPro" id="IPR029016">
    <property type="entry name" value="GAF-like_dom_sf"/>
</dbReference>
<dbReference type="SMART" id="SM00065">
    <property type="entry name" value="GAF"/>
    <property type="match status" value="1"/>
</dbReference>
<dbReference type="InterPro" id="IPR036457">
    <property type="entry name" value="PPM-type-like_dom_sf"/>
</dbReference>
<sequence length="884" mass="95377">MSDIVPGEPSSRRLPPRPESAGEARRFVRQVLGGFTEDLLEDAELLVSELVGNAVLHARTGIEVSVRLRGDRVELRVRDERPDLGPLPQQKFHQMLATGHGLAVVQRLATRFGVETGEGAKTVWAEIGPEGTPREPSDWGTAAPFRGRRHMVTLIDLPDSLFMAAHQNRRVLLRELNLAAFGGDDLGVRPKDLAVANDVNHMISAWLDAALSEHPVAETGTRSLTLPVPSDAGLSVLVLRKVIEQAEEAAREERMLARPALPAVRALRGWLFGQIAGQLAGGHPTAWTVIPRDPRPGPLEMVPWDAAQVRASRTPTVAATEESVVVTMNAAAAALLGWTPEELVGRSLLTIVPEHLRPRYTEMFSSLLITGRSHILGRSVPLPALHRDGRQIPIRLLIETQHTIDGTTMFVAHLIPRTGEKPSAVPGRRGAEEAYPAGPGVRPVLASVEEQALARGTPVVGEAMERLALIVDTGRAITDAPDLRQGLREVCRILTGRLADWCVIDLLGPNGTGERVGVVRRDRHGRPADGIESTLPPFSGSARGPLARALRGAGPLLLHTLGGEEPPGQIGSPLDARHRALFDQLGADSAVVAPLRARREVLGALTLARTAPDRPFTGADLAFVDDLAHGIAVGVDNARMYEETRGIAEQLQRSLLPVLPRLPHLRITARYVPSSATAEVGGDWYDCFVLPRGDLAVTIGDVAGHDLSAAVAMSQLRSMLRGIGVDREEPPGEVVRRLDLANHTLYREATATCVYGLVRGPVEGPWEFVHSAAGHLPPLLITEDGETRYLEDGTGLMLGTGIDMPRPVSEVRLPPRSTVLLYTDGLIERRGEGLAESMARLRHHSADLARRPLDVFCDELLIGLGADGADDIAMLALRPIPPAY</sequence>
<evidence type="ECO:0000259" key="3">
    <source>
        <dbReference type="PROSITE" id="PS50112"/>
    </source>
</evidence>
<dbReference type="Pfam" id="PF01590">
    <property type="entry name" value="GAF"/>
    <property type="match status" value="1"/>
</dbReference>
<dbReference type="SMART" id="SM00331">
    <property type="entry name" value="PP2C_SIG"/>
    <property type="match status" value="1"/>
</dbReference>
<dbReference type="Pfam" id="PF00989">
    <property type="entry name" value="PAS"/>
    <property type="match status" value="1"/>
</dbReference>
<feature type="region of interest" description="Disordered" evidence="2">
    <location>
        <begin position="1"/>
        <end position="22"/>
    </location>
</feature>
<dbReference type="InterPro" id="IPR035965">
    <property type="entry name" value="PAS-like_dom_sf"/>
</dbReference>
<dbReference type="PANTHER" id="PTHR43156:SF2">
    <property type="entry name" value="STAGE II SPORULATION PROTEIN E"/>
    <property type="match status" value="1"/>
</dbReference>
<feature type="domain" description="PAS" evidence="3">
    <location>
        <begin position="309"/>
        <end position="368"/>
    </location>
</feature>
<dbReference type="SMART" id="SM00091">
    <property type="entry name" value="PAS"/>
    <property type="match status" value="1"/>
</dbReference>
<proteinExistence type="predicted"/>
<name>A0ABV3EL21_9ACTN</name>
<dbReference type="PROSITE" id="PS50112">
    <property type="entry name" value="PAS"/>
    <property type="match status" value="1"/>
</dbReference>
<dbReference type="Gene3D" id="3.60.40.10">
    <property type="entry name" value="PPM-type phosphatase domain"/>
    <property type="match status" value="1"/>
</dbReference>
<dbReference type="SUPFAM" id="SSF55874">
    <property type="entry name" value="ATPase domain of HSP90 chaperone/DNA topoisomerase II/histidine kinase"/>
    <property type="match status" value="1"/>
</dbReference>
<dbReference type="Proteomes" id="UP001551584">
    <property type="component" value="Unassembled WGS sequence"/>
</dbReference>
<dbReference type="InterPro" id="IPR001932">
    <property type="entry name" value="PPM-type_phosphatase-like_dom"/>
</dbReference>
<dbReference type="SUPFAM" id="SSF55785">
    <property type="entry name" value="PYP-like sensor domain (PAS domain)"/>
    <property type="match status" value="1"/>
</dbReference>
<dbReference type="SUPFAM" id="SSF55781">
    <property type="entry name" value="GAF domain-like"/>
    <property type="match status" value="1"/>
</dbReference>
<dbReference type="Pfam" id="PF07228">
    <property type="entry name" value="SpoIIE"/>
    <property type="match status" value="1"/>
</dbReference>